<sequence>MKILQVKVVFVCLLLNPFMLFLPVANVSAERDIQVEIDNYVEAYLEEQRIPGAAIAIVHENNLFYSKAWGITGESGEKVTTKTPFTIGSISKSLTGLAIMRLIEEGAVNLEDPVQQYLPWFTLKDRQAASQITIKHLLTQTSGMSTYSGLSISDQESQDMGMIRENTKSFSNVALTAKPGEKHQYSNANFLILAAIIEEVTDQTYSEYMEQQVFSPLGMKHAAADKRSAYEKGYLAGYQSWFGIPRKSAVAYDNGGAPYGYITASAEDMVHFISLLRQQESPFLSKKTMDLYTTPYVQTGEHRYYGLGIRITNPDSTEEMIWHSGSTPDSHAEVFFIPETGWGGAILTNKNHILEEEALIYLKQGIINILHGEEPVEVPEYTPTVQFIMLGIICLLLAMCIYQLVKVKSGTVRKRKLWRISGVILLGLSIAIIPLFIYSTGSPWHSITLFAADIALLTLVLVALLAVNGISIIIRSFRK</sequence>
<dbReference type="Gene3D" id="3.40.710.10">
    <property type="entry name" value="DD-peptidase/beta-lactamase superfamily"/>
    <property type="match status" value="1"/>
</dbReference>
<feature type="transmembrane region" description="Helical" evidence="1">
    <location>
        <begin position="449"/>
        <end position="474"/>
    </location>
</feature>
<dbReference type="Pfam" id="PF00144">
    <property type="entry name" value="Beta-lactamase"/>
    <property type="match status" value="1"/>
</dbReference>
<name>A0ABS2RCZ7_9BACI</name>
<dbReference type="InterPro" id="IPR012338">
    <property type="entry name" value="Beta-lactam/transpept-like"/>
</dbReference>
<dbReference type="PANTHER" id="PTHR46825:SF9">
    <property type="entry name" value="BETA-LACTAMASE-RELATED DOMAIN-CONTAINING PROTEIN"/>
    <property type="match status" value="1"/>
</dbReference>
<accession>A0ABS2RCZ7</accession>
<protein>
    <submittedName>
        <fullName evidence="3">CubicO group peptidase (Beta-lactamase class C family)</fullName>
    </submittedName>
</protein>
<proteinExistence type="predicted"/>
<dbReference type="InterPro" id="IPR050491">
    <property type="entry name" value="AmpC-like"/>
</dbReference>
<evidence type="ECO:0000313" key="3">
    <source>
        <dbReference type="EMBL" id="MBM7717528.1"/>
    </source>
</evidence>
<dbReference type="EMBL" id="JAFBFH010000052">
    <property type="protein sequence ID" value="MBM7717528.1"/>
    <property type="molecule type" value="Genomic_DNA"/>
</dbReference>
<dbReference type="InterPro" id="IPR001466">
    <property type="entry name" value="Beta-lactam-related"/>
</dbReference>
<keyword evidence="1" id="KW-1133">Transmembrane helix</keyword>
<feature type="domain" description="Beta-lactamase-related" evidence="2">
    <location>
        <begin position="37"/>
        <end position="355"/>
    </location>
</feature>
<dbReference type="PANTHER" id="PTHR46825">
    <property type="entry name" value="D-ALANYL-D-ALANINE-CARBOXYPEPTIDASE/ENDOPEPTIDASE AMPH"/>
    <property type="match status" value="1"/>
</dbReference>
<evidence type="ECO:0000313" key="4">
    <source>
        <dbReference type="Proteomes" id="UP000823485"/>
    </source>
</evidence>
<feature type="transmembrane region" description="Helical" evidence="1">
    <location>
        <begin position="417"/>
        <end position="437"/>
    </location>
</feature>
<feature type="transmembrane region" description="Helical" evidence="1">
    <location>
        <begin position="387"/>
        <end position="405"/>
    </location>
</feature>
<organism evidence="3 4">
    <name type="scientific">Siminovitchia thermophila</name>
    <dbReference type="NCBI Taxonomy" id="1245522"/>
    <lineage>
        <taxon>Bacteria</taxon>
        <taxon>Bacillati</taxon>
        <taxon>Bacillota</taxon>
        <taxon>Bacilli</taxon>
        <taxon>Bacillales</taxon>
        <taxon>Bacillaceae</taxon>
        <taxon>Siminovitchia</taxon>
    </lineage>
</organism>
<dbReference type="Proteomes" id="UP000823485">
    <property type="component" value="Unassembled WGS sequence"/>
</dbReference>
<evidence type="ECO:0000256" key="1">
    <source>
        <dbReference type="SAM" id="Phobius"/>
    </source>
</evidence>
<comment type="caution">
    <text evidence="3">The sequence shown here is derived from an EMBL/GenBank/DDBJ whole genome shotgun (WGS) entry which is preliminary data.</text>
</comment>
<evidence type="ECO:0000259" key="2">
    <source>
        <dbReference type="Pfam" id="PF00144"/>
    </source>
</evidence>
<keyword evidence="1" id="KW-0812">Transmembrane</keyword>
<reference evidence="3 4" key="1">
    <citation type="submission" date="2021-01" db="EMBL/GenBank/DDBJ databases">
        <title>Genomic Encyclopedia of Type Strains, Phase IV (KMG-IV): sequencing the most valuable type-strain genomes for metagenomic binning, comparative biology and taxonomic classification.</title>
        <authorList>
            <person name="Goeker M."/>
        </authorList>
    </citation>
    <scope>NUCLEOTIDE SEQUENCE [LARGE SCALE GENOMIC DNA]</scope>
    <source>
        <strain evidence="3 4">DSM 105453</strain>
    </source>
</reference>
<dbReference type="SUPFAM" id="SSF56601">
    <property type="entry name" value="beta-lactamase/transpeptidase-like"/>
    <property type="match status" value="1"/>
</dbReference>
<dbReference type="RefSeq" id="WP_077113491.1">
    <property type="nucleotide sequence ID" value="NZ_JAFBFH010000052.1"/>
</dbReference>
<keyword evidence="4" id="KW-1185">Reference proteome</keyword>
<gene>
    <name evidence="3" type="ORF">JOC94_004557</name>
</gene>
<keyword evidence="1" id="KW-0472">Membrane</keyword>